<evidence type="ECO:0000313" key="2">
    <source>
        <dbReference type="EMBL" id="MDR6301957.1"/>
    </source>
</evidence>
<keyword evidence="1" id="KW-0472">Membrane</keyword>
<feature type="transmembrane region" description="Helical" evidence="1">
    <location>
        <begin position="73"/>
        <end position="92"/>
    </location>
</feature>
<accession>A0ABU1K8L9</accession>
<reference evidence="2 3" key="1">
    <citation type="submission" date="2023-07" db="EMBL/GenBank/DDBJ databases">
        <title>Genomic Encyclopedia of Type Strains, Phase IV (KMG-IV): sequencing the most valuable type-strain genomes for metagenomic binning, comparative biology and taxonomic classification.</title>
        <authorList>
            <person name="Goeker M."/>
        </authorList>
    </citation>
    <scope>NUCLEOTIDE SEQUENCE [LARGE SCALE GENOMIC DNA]</scope>
    <source>
        <strain evidence="2 3">DSM 102814</strain>
    </source>
</reference>
<comment type="caution">
    <text evidence="2">The sequence shown here is derived from an EMBL/GenBank/DDBJ whole genome shotgun (WGS) entry which is preliminary data.</text>
</comment>
<feature type="transmembrane region" description="Helical" evidence="1">
    <location>
        <begin position="253"/>
        <end position="273"/>
    </location>
</feature>
<feature type="transmembrane region" description="Helical" evidence="1">
    <location>
        <begin position="12"/>
        <end position="35"/>
    </location>
</feature>
<name>A0ABU1K8L9_9FLAO</name>
<keyword evidence="1" id="KW-1133">Transmembrane helix</keyword>
<dbReference type="Proteomes" id="UP001257659">
    <property type="component" value="Unassembled WGS sequence"/>
</dbReference>
<sequence>MSVMKKVLNFYINSSLHLAFSVTALAVISVLQFQIELNSTVLLFIFLSTITGYNFVKYAGLAKLHHKSLTGNLRGIQVFSFFSFAGLLYVASLQSEKVLWITVLLGIVTFFYAVPFLPNQTNLRNLKSLKIFIIALVWAGATVLIPLINQHPIFEQSVLLSFFQRFLFVVALTIPFEVRDVIYDEDHLGTLPQLLGVENSKKIGYILLISFVVLKFFIETVTWIQFLPKLITALAVGIFIYKSTKKQNRYFSSFWVEAIPIFWLALEVIVYWLL</sequence>
<keyword evidence="3" id="KW-1185">Reference proteome</keyword>
<feature type="transmembrane region" description="Helical" evidence="1">
    <location>
        <begin position="41"/>
        <end position="61"/>
    </location>
</feature>
<keyword evidence="1" id="KW-0812">Transmembrane</keyword>
<evidence type="ECO:0000313" key="3">
    <source>
        <dbReference type="Proteomes" id="UP001257659"/>
    </source>
</evidence>
<feature type="transmembrane region" description="Helical" evidence="1">
    <location>
        <begin position="98"/>
        <end position="117"/>
    </location>
</feature>
<feature type="transmembrane region" description="Helical" evidence="1">
    <location>
        <begin position="129"/>
        <end position="148"/>
    </location>
</feature>
<proteinExistence type="predicted"/>
<protein>
    <recommendedName>
        <fullName evidence="4">Prenyltransferase</fullName>
    </recommendedName>
</protein>
<feature type="transmembrane region" description="Helical" evidence="1">
    <location>
        <begin position="224"/>
        <end position="241"/>
    </location>
</feature>
<evidence type="ECO:0000256" key="1">
    <source>
        <dbReference type="SAM" id="Phobius"/>
    </source>
</evidence>
<dbReference type="RefSeq" id="WP_309729948.1">
    <property type="nucleotide sequence ID" value="NZ_JAVDQA010000009.1"/>
</dbReference>
<evidence type="ECO:0008006" key="4">
    <source>
        <dbReference type="Google" id="ProtNLM"/>
    </source>
</evidence>
<organism evidence="2 3">
    <name type="scientific">Mesonia maritima</name>
    <dbReference type="NCBI Taxonomy" id="1793873"/>
    <lineage>
        <taxon>Bacteria</taxon>
        <taxon>Pseudomonadati</taxon>
        <taxon>Bacteroidota</taxon>
        <taxon>Flavobacteriia</taxon>
        <taxon>Flavobacteriales</taxon>
        <taxon>Flavobacteriaceae</taxon>
        <taxon>Mesonia</taxon>
    </lineage>
</organism>
<gene>
    <name evidence="2" type="ORF">GGR31_002632</name>
</gene>
<dbReference type="EMBL" id="JAVDQA010000009">
    <property type="protein sequence ID" value="MDR6301957.1"/>
    <property type="molecule type" value="Genomic_DNA"/>
</dbReference>